<proteinExistence type="predicted"/>
<dbReference type="CDD" id="cd08054">
    <property type="entry name" value="gp6"/>
    <property type="match status" value="1"/>
</dbReference>
<dbReference type="Proteomes" id="UP000600449">
    <property type="component" value="Unassembled WGS sequence"/>
</dbReference>
<reference evidence="1 2" key="1">
    <citation type="journal article" date="2014" name="Int. J. Syst. Evol. Microbiol.">
        <title>Complete genome sequence of Corynebacterium casei LMG S-19264T (=DSM 44701T), isolated from a smear-ripened cheese.</title>
        <authorList>
            <consortium name="US DOE Joint Genome Institute (JGI-PGF)"/>
            <person name="Walter F."/>
            <person name="Albersmeier A."/>
            <person name="Kalinowski J."/>
            <person name="Ruckert C."/>
        </authorList>
    </citation>
    <scope>NUCLEOTIDE SEQUENCE [LARGE SCALE GENOMIC DNA]</scope>
    <source>
        <strain evidence="1 2">CGMCC 1.9161</strain>
    </source>
</reference>
<name>A0A917Q7Z4_9HYPH</name>
<evidence type="ECO:0008006" key="3">
    <source>
        <dbReference type="Google" id="ProtNLM"/>
    </source>
</evidence>
<dbReference type="NCBIfam" id="TIGR02215">
    <property type="entry name" value="phage_chp_gp8"/>
    <property type="match status" value="1"/>
</dbReference>
<dbReference type="AlphaFoldDB" id="A0A917Q7Z4"/>
<keyword evidence="2" id="KW-1185">Reference proteome</keyword>
<dbReference type="InterPro" id="IPR011738">
    <property type="entry name" value="Phage_CHP"/>
</dbReference>
<dbReference type="RefSeq" id="WP_188911340.1">
    <property type="nucleotide sequence ID" value="NZ_BMMF01000004.1"/>
</dbReference>
<accession>A0A917Q7Z4</accession>
<evidence type="ECO:0000313" key="2">
    <source>
        <dbReference type="Proteomes" id="UP000600449"/>
    </source>
</evidence>
<comment type="caution">
    <text evidence="1">The sequence shown here is derived from an EMBL/GenBank/DDBJ whole genome shotgun (WGS) entry which is preliminary data.</text>
</comment>
<evidence type="ECO:0000313" key="1">
    <source>
        <dbReference type="EMBL" id="GGK29839.1"/>
    </source>
</evidence>
<organism evidence="1 2">
    <name type="scientific">Salinarimonas ramus</name>
    <dbReference type="NCBI Taxonomy" id="690164"/>
    <lineage>
        <taxon>Bacteria</taxon>
        <taxon>Pseudomonadati</taxon>
        <taxon>Pseudomonadota</taxon>
        <taxon>Alphaproteobacteria</taxon>
        <taxon>Hyphomicrobiales</taxon>
        <taxon>Salinarimonadaceae</taxon>
        <taxon>Salinarimonas</taxon>
    </lineage>
</organism>
<dbReference type="EMBL" id="BMMF01000004">
    <property type="protein sequence ID" value="GGK29839.1"/>
    <property type="molecule type" value="Genomic_DNA"/>
</dbReference>
<protein>
    <recommendedName>
        <fullName evidence="3">PhiE125 gp8 family phage protein</fullName>
    </recommendedName>
</protein>
<sequence>MTPLYLAGPAVEPVGVPEMRAFLRLEHEDEDALVGALLRAARLVIEATTRLVVLEQSWRIALAHVPEDGVVRLPLAPILAVAEVRAYDANGTASVVSAADWRLERRADPARIVLAGAALEAADGVEIDLTAGFGASAADAPAPLVQAIRLLAAHWFENRGDGPPPTERASLPLDVAALIAPFRRLRMG</sequence>
<gene>
    <name evidence="1" type="ORF">GCM10011322_15360</name>
</gene>
<dbReference type="Gene3D" id="1.10.3230.30">
    <property type="entry name" value="Phage gp6-like head-tail connector protein"/>
    <property type="match status" value="1"/>
</dbReference>